<protein>
    <submittedName>
        <fullName evidence="2">Uncharacterized protein</fullName>
    </submittedName>
</protein>
<evidence type="ECO:0000256" key="1">
    <source>
        <dbReference type="SAM" id="MobiDB-lite"/>
    </source>
</evidence>
<feature type="region of interest" description="Disordered" evidence="1">
    <location>
        <begin position="1"/>
        <end position="293"/>
    </location>
</feature>
<reference evidence="2" key="1">
    <citation type="journal article" date="2020" name="bioRxiv">
        <title>Comparative genomics of Chlamydomonas.</title>
        <authorList>
            <person name="Craig R.J."/>
            <person name="Hasan A.R."/>
            <person name="Ness R.W."/>
            <person name="Keightley P.D."/>
        </authorList>
    </citation>
    <scope>NUCLEOTIDE SEQUENCE</scope>
    <source>
        <strain evidence="2">CCAP 11/173</strain>
    </source>
</reference>
<comment type="caution">
    <text evidence="2">The sequence shown here is derived from an EMBL/GenBank/DDBJ whole genome shotgun (WGS) entry which is preliminary data.</text>
</comment>
<organism evidence="2 3">
    <name type="scientific">Chlamydomonas schloesseri</name>
    <dbReference type="NCBI Taxonomy" id="2026947"/>
    <lineage>
        <taxon>Eukaryota</taxon>
        <taxon>Viridiplantae</taxon>
        <taxon>Chlorophyta</taxon>
        <taxon>core chlorophytes</taxon>
        <taxon>Chlorophyceae</taxon>
        <taxon>CS clade</taxon>
        <taxon>Chlamydomonadales</taxon>
        <taxon>Chlamydomonadaceae</taxon>
        <taxon>Chlamydomonas</taxon>
    </lineage>
</organism>
<dbReference type="Proteomes" id="UP000613740">
    <property type="component" value="Unassembled WGS sequence"/>
</dbReference>
<evidence type="ECO:0000313" key="3">
    <source>
        <dbReference type="Proteomes" id="UP000613740"/>
    </source>
</evidence>
<feature type="compositionally biased region" description="Low complexity" evidence="1">
    <location>
        <begin position="145"/>
        <end position="184"/>
    </location>
</feature>
<name>A0A835VS94_9CHLO</name>
<evidence type="ECO:0000313" key="2">
    <source>
        <dbReference type="EMBL" id="KAG2425905.1"/>
    </source>
</evidence>
<feature type="compositionally biased region" description="Low complexity" evidence="1">
    <location>
        <begin position="218"/>
        <end position="228"/>
    </location>
</feature>
<keyword evidence="3" id="KW-1185">Reference proteome</keyword>
<sequence>MKAAAMLLGPDGCCKAASEQPRGAQPSQEDQPRRRCGCVGGEAQPGSAHEAQPRAPLPPEAGGQQQQQRPQQRAQPRQQGEQPGPARAAPQPHSSPRATPAPSPPPARAASEQPRGAQPSQEGRPRKRHRCEEGEAQPPPKKPQQRAQQRQRGEQPGPARAAPQPHSSPRATPAPSPQRARAASEQPRGAQPIQEGQPRTRRRRVGGEERPGSAHEAQQQQQQQQQQRQQRRQQQEAQGRSPAAQEPGAEHPQQAHAADPSMPRQERPQRMAAQKLAQESAQKAAQRKELEKRQKALEAALQALAAADTQYKAAWVELQYARGLEPAEQQASEAVTEAREGYEAAYQAMCLARHAVRVQRAVLGRKSPPIFEAEPAPEPYWTSTECVNLLNNDDE</sequence>
<dbReference type="EMBL" id="JAEHOD010000111">
    <property type="protein sequence ID" value="KAG2425905.1"/>
    <property type="molecule type" value="Genomic_DNA"/>
</dbReference>
<accession>A0A835VS94</accession>
<feature type="compositionally biased region" description="Low complexity" evidence="1">
    <location>
        <begin position="60"/>
        <end position="87"/>
    </location>
</feature>
<dbReference type="AlphaFoldDB" id="A0A835VS94"/>
<proteinExistence type="predicted"/>
<gene>
    <name evidence="2" type="ORF">HYH02_014905</name>
</gene>